<evidence type="ECO:0000256" key="3">
    <source>
        <dbReference type="ARBA" id="ARBA00012438"/>
    </source>
</evidence>
<dbReference type="AlphaFoldDB" id="A0A315ZTN2"/>
<dbReference type="SMART" id="SM00387">
    <property type="entry name" value="HATPase_c"/>
    <property type="match status" value="1"/>
</dbReference>
<keyword evidence="6 11" id="KW-0812">Transmembrane</keyword>
<dbReference type="SUPFAM" id="SSF47384">
    <property type="entry name" value="Homodimeric domain of signal transducing histidine kinase"/>
    <property type="match status" value="1"/>
</dbReference>
<proteinExistence type="predicted"/>
<dbReference type="RefSeq" id="WP_109713412.1">
    <property type="nucleotide sequence ID" value="NZ_QGDS01000013.1"/>
</dbReference>
<sequence length="454" mass="52249">MEVKQKITLQSVFWRFLFWFCAIAGGNIFICLVVFLLLSSMGMVLPANYGENMLEENRDKIENVRIVSEELIPEGCRYGVFSTDGGFLYGNIGLKMQKEVWEEYEQDGRGNSRIGYLKYFRREGEVCIAAYRLKAEFTNPVLKKWLPGAPETFLILLLVMFLIEVVLLIRRFGRIIGKELETVKLVTEKVRLQDLDFERPDTRIREVDEVMESLAGMREALESSLKSQWKMEEIRKQQIRALVHDIKTPLTVIRGNAQLMQESESAEESREYEDYILQETDRIEEYINTLQKMLQSEETVQFQREKVDVRQTAEAFAVRAKMLAAGNQQNLDVVIFSTTAYINSDRQLLLRAWENLLSNALEYTPAGGDILISIKMQGKKLVFMIEDSGPGFTEEDMCRGTEQFYQGDKSRNSRSHYGMGLFMVSSFIKQQGGDMILGNSPRTKGALVRLEINI</sequence>
<name>A0A315ZTN2_9FIRM</name>
<evidence type="ECO:0000256" key="4">
    <source>
        <dbReference type="ARBA" id="ARBA00022553"/>
    </source>
</evidence>
<dbReference type="EC" id="2.7.13.3" evidence="3"/>
<dbReference type="InterPro" id="IPR050398">
    <property type="entry name" value="HssS/ArlS-like"/>
</dbReference>
<evidence type="ECO:0000256" key="9">
    <source>
        <dbReference type="ARBA" id="ARBA00023012"/>
    </source>
</evidence>
<evidence type="ECO:0000256" key="8">
    <source>
        <dbReference type="ARBA" id="ARBA00022989"/>
    </source>
</evidence>
<dbReference type="InterPro" id="IPR003594">
    <property type="entry name" value="HATPase_dom"/>
</dbReference>
<dbReference type="Proteomes" id="UP000254051">
    <property type="component" value="Unassembled WGS sequence"/>
</dbReference>
<evidence type="ECO:0000313" key="14">
    <source>
        <dbReference type="EMBL" id="SUQ15514.1"/>
    </source>
</evidence>
<evidence type="ECO:0000259" key="13">
    <source>
        <dbReference type="PROSITE" id="PS50885"/>
    </source>
</evidence>
<protein>
    <recommendedName>
        <fullName evidence="3">histidine kinase</fullName>
        <ecNumber evidence="3">2.7.13.3</ecNumber>
    </recommendedName>
</protein>
<dbReference type="GO" id="GO:0005886">
    <property type="term" value="C:plasma membrane"/>
    <property type="evidence" value="ECO:0007669"/>
    <property type="project" value="TreeGrafter"/>
</dbReference>
<keyword evidence="10 11" id="KW-0472">Membrane</keyword>
<evidence type="ECO:0000256" key="1">
    <source>
        <dbReference type="ARBA" id="ARBA00000085"/>
    </source>
</evidence>
<keyword evidence="5" id="KW-0808">Transferase</keyword>
<evidence type="ECO:0000256" key="2">
    <source>
        <dbReference type="ARBA" id="ARBA00004141"/>
    </source>
</evidence>
<evidence type="ECO:0000256" key="10">
    <source>
        <dbReference type="ARBA" id="ARBA00023136"/>
    </source>
</evidence>
<dbReference type="PROSITE" id="PS50109">
    <property type="entry name" value="HIS_KIN"/>
    <property type="match status" value="1"/>
</dbReference>
<keyword evidence="9" id="KW-0902">Two-component regulatory system</keyword>
<keyword evidence="15" id="KW-1185">Reference proteome</keyword>
<organism evidence="14 15">
    <name type="scientific">Faecalicatena contorta</name>
    <dbReference type="NCBI Taxonomy" id="39482"/>
    <lineage>
        <taxon>Bacteria</taxon>
        <taxon>Bacillati</taxon>
        <taxon>Bacillota</taxon>
        <taxon>Clostridia</taxon>
        <taxon>Lachnospirales</taxon>
        <taxon>Lachnospiraceae</taxon>
        <taxon>Faecalicatena</taxon>
    </lineage>
</organism>
<keyword evidence="4" id="KW-0597">Phosphoprotein</keyword>
<feature type="transmembrane region" description="Helical" evidence="11">
    <location>
        <begin position="152"/>
        <end position="169"/>
    </location>
</feature>
<evidence type="ECO:0000256" key="11">
    <source>
        <dbReference type="SAM" id="Phobius"/>
    </source>
</evidence>
<dbReference type="CDD" id="cd00082">
    <property type="entry name" value="HisKA"/>
    <property type="match status" value="1"/>
</dbReference>
<accession>A0A315ZTN2</accession>
<comment type="subcellular location">
    <subcellularLocation>
        <location evidence="2">Membrane</location>
        <topology evidence="2">Multi-pass membrane protein</topology>
    </subcellularLocation>
</comment>
<dbReference type="SMART" id="SM00388">
    <property type="entry name" value="HisKA"/>
    <property type="match status" value="1"/>
</dbReference>
<dbReference type="Gene3D" id="1.10.287.130">
    <property type="match status" value="1"/>
</dbReference>
<dbReference type="InterPro" id="IPR003660">
    <property type="entry name" value="HAMP_dom"/>
</dbReference>
<dbReference type="OrthoDB" id="84942at2"/>
<evidence type="ECO:0000256" key="7">
    <source>
        <dbReference type="ARBA" id="ARBA00022777"/>
    </source>
</evidence>
<evidence type="ECO:0000256" key="5">
    <source>
        <dbReference type="ARBA" id="ARBA00022679"/>
    </source>
</evidence>
<feature type="domain" description="Histidine kinase" evidence="12">
    <location>
        <begin position="241"/>
        <end position="454"/>
    </location>
</feature>
<dbReference type="PANTHER" id="PTHR45528">
    <property type="entry name" value="SENSOR HISTIDINE KINASE CPXA"/>
    <property type="match status" value="1"/>
</dbReference>
<dbReference type="Gene3D" id="3.30.565.10">
    <property type="entry name" value="Histidine kinase-like ATPase, C-terminal domain"/>
    <property type="match status" value="1"/>
</dbReference>
<feature type="domain" description="HAMP" evidence="13">
    <location>
        <begin position="174"/>
        <end position="226"/>
    </location>
</feature>
<dbReference type="InterPro" id="IPR005467">
    <property type="entry name" value="His_kinase_dom"/>
</dbReference>
<evidence type="ECO:0000259" key="12">
    <source>
        <dbReference type="PROSITE" id="PS50109"/>
    </source>
</evidence>
<dbReference type="PROSITE" id="PS50885">
    <property type="entry name" value="HAMP"/>
    <property type="match status" value="1"/>
</dbReference>
<dbReference type="Gene3D" id="6.10.340.10">
    <property type="match status" value="1"/>
</dbReference>
<keyword evidence="7 14" id="KW-0418">Kinase</keyword>
<dbReference type="GO" id="GO:0000155">
    <property type="term" value="F:phosphorelay sensor kinase activity"/>
    <property type="evidence" value="ECO:0007669"/>
    <property type="project" value="InterPro"/>
</dbReference>
<evidence type="ECO:0000313" key="15">
    <source>
        <dbReference type="Proteomes" id="UP000254051"/>
    </source>
</evidence>
<dbReference type="InterPro" id="IPR036097">
    <property type="entry name" value="HisK_dim/P_sf"/>
</dbReference>
<keyword evidence="8 11" id="KW-1133">Transmembrane helix</keyword>
<dbReference type="InterPro" id="IPR036890">
    <property type="entry name" value="HATPase_C_sf"/>
</dbReference>
<dbReference type="EMBL" id="UHJJ01000013">
    <property type="protein sequence ID" value="SUQ15514.1"/>
    <property type="molecule type" value="Genomic_DNA"/>
</dbReference>
<dbReference type="SUPFAM" id="SSF55874">
    <property type="entry name" value="ATPase domain of HSP90 chaperone/DNA topoisomerase II/histidine kinase"/>
    <property type="match status" value="1"/>
</dbReference>
<feature type="transmembrane region" description="Helical" evidence="11">
    <location>
        <begin position="12"/>
        <end position="38"/>
    </location>
</feature>
<evidence type="ECO:0000256" key="6">
    <source>
        <dbReference type="ARBA" id="ARBA00022692"/>
    </source>
</evidence>
<dbReference type="PANTHER" id="PTHR45528:SF8">
    <property type="entry name" value="HISTIDINE KINASE"/>
    <property type="match status" value="1"/>
</dbReference>
<reference evidence="15" key="1">
    <citation type="submission" date="2017-07" db="EMBL/GenBank/DDBJ databases">
        <authorList>
            <person name="Varghese N."/>
            <person name="Submissions S."/>
        </authorList>
    </citation>
    <scope>NUCLEOTIDE SEQUENCE [LARGE SCALE GENOMIC DNA]</scope>
    <source>
        <strain evidence="15">NLAE-zl-C134</strain>
    </source>
</reference>
<dbReference type="InterPro" id="IPR003661">
    <property type="entry name" value="HisK_dim/P_dom"/>
</dbReference>
<dbReference type="Pfam" id="PF02518">
    <property type="entry name" value="HATPase_c"/>
    <property type="match status" value="1"/>
</dbReference>
<gene>
    <name evidence="14" type="ORF">SAMN05216529_11359</name>
</gene>
<dbReference type="Pfam" id="PF00512">
    <property type="entry name" value="HisKA"/>
    <property type="match status" value="1"/>
</dbReference>
<comment type="catalytic activity">
    <reaction evidence="1">
        <text>ATP + protein L-histidine = ADP + protein N-phospho-L-histidine.</text>
        <dbReference type="EC" id="2.7.13.3"/>
    </reaction>
</comment>